<proteinExistence type="predicted"/>
<name>A0A8T8WMS9_ASPJA</name>
<evidence type="ECO:0008006" key="4">
    <source>
        <dbReference type="Google" id="ProtNLM"/>
    </source>
</evidence>
<accession>A0A8T8WMS9</accession>
<sequence>MIVLSCVLITLLAGVRGQTRTKHCMLPSCLLGACGANQPLDPRGQPISRTEAQIKASNEGYDPIGIRERGCERFRLPTPM</sequence>
<dbReference type="RefSeq" id="XP_025522980.1">
    <property type="nucleotide sequence ID" value="XM_025672922.1"/>
</dbReference>
<organism evidence="2 3">
    <name type="scientific">Aspergillus japonicus CBS 114.51</name>
    <dbReference type="NCBI Taxonomy" id="1448312"/>
    <lineage>
        <taxon>Eukaryota</taxon>
        <taxon>Fungi</taxon>
        <taxon>Dikarya</taxon>
        <taxon>Ascomycota</taxon>
        <taxon>Pezizomycotina</taxon>
        <taxon>Eurotiomycetes</taxon>
        <taxon>Eurotiomycetidae</taxon>
        <taxon>Eurotiales</taxon>
        <taxon>Aspergillaceae</taxon>
        <taxon>Aspergillus</taxon>
        <taxon>Aspergillus subgen. Circumdati</taxon>
    </lineage>
</organism>
<reference evidence="2 3" key="1">
    <citation type="submission" date="2018-02" db="EMBL/GenBank/DDBJ databases">
        <title>The genomes of Aspergillus section Nigri reveals drivers in fungal speciation.</title>
        <authorList>
            <consortium name="DOE Joint Genome Institute"/>
            <person name="Vesth T.C."/>
            <person name="Nybo J."/>
            <person name="Theobald S."/>
            <person name="Brandl J."/>
            <person name="Frisvad J.C."/>
            <person name="Nielsen K.F."/>
            <person name="Lyhne E.K."/>
            <person name="Kogle M.E."/>
            <person name="Kuo A."/>
            <person name="Riley R."/>
            <person name="Clum A."/>
            <person name="Nolan M."/>
            <person name="Lipzen A."/>
            <person name="Salamov A."/>
            <person name="Henrissat B."/>
            <person name="Wiebenga A."/>
            <person name="De vries R.P."/>
            <person name="Grigoriev I.V."/>
            <person name="Mortensen U.H."/>
            <person name="Andersen M.R."/>
            <person name="Baker S.E."/>
        </authorList>
    </citation>
    <scope>NUCLEOTIDE SEQUENCE [LARGE SCALE GENOMIC DNA]</scope>
    <source>
        <strain evidence="2 3">CBS 114.51</strain>
    </source>
</reference>
<gene>
    <name evidence="2" type="ORF">BO86DRAFT_392983</name>
</gene>
<dbReference type="EMBL" id="KZ824850">
    <property type="protein sequence ID" value="RAH77086.1"/>
    <property type="molecule type" value="Genomic_DNA"/>
</dbReference>
<dbReference type="GeneID" id="37176614"/>
<feature type="non-terminal residue" evidence="2">
    <location>
        <position position="1"/>
    </location>
</feature>
<feature type="non-terminal residue" evidence="2">
    <location>
        <position position="80"/>
    </location>
</feature>
<keyword evidence="3" id="KW-1185">Reference proteome</keyword>
<feature type="chain" id="PRO_5035895842" description="Secreted protein" evidence="1">
    <location>
        <begin position="18"/>
        <end position="80"/>
    </location>
</feature>
<dbReference type="Proteomes" id="UP000249497">
    <property type="component" value="Unassembled WGS sequence"/>
</dbReference>
<evidence type="ECO:0000313" key="2">
    <source>
        <dbReference type="EMBL" id="RAH77086.1"/>
    </source>
</evidence>
<keyword evidence="1" id="KW-0732">Signal</keyword>
<feature type="signal peptide" evidence="1">
    <location>
        <begin position="1"/>
        <end position="17"/>
    </location>
</feature>
<evidence type="ECO:0000256" key="1">
    <source>
        <dbReference type="SAM" id="SignalP"/>
    </source>
</evidence>
<protein>
    <recommendedName>
        <fullName evidence="4">Secreted protein</fullName>
    </recommendedName>
</protein>
<evidence type="ECO:0000313" key="3">
    <source>
        <dbReference type="Proteomes" id="UP000249497"/>
    </source>
</evidence>
<dbReference type="AlphaFoldDB" id="A0A8T8WMS9"/>